<evidence type="ECO:0000313" key="2">
    <source>
        <dbReference type="EMBL" id="CAH0562797.1"/>
    </source>
</evidence>
<reference evidence="2" key="1">
    <citation type="submission" date="2021-12" db="EMBL/GenBank/DDBJ databases">
        <authorList>
            <person name="King R."/>
        </authorList>
    </citation>
    <scope>NUCLEOTIDE SEQUENCE</scope>
</reference>
<name>A0A9P0FMA5_BRAAE</name>
<feature type="region of interest" description="Disordered" evidence="1">
    <location>
        <begin position="193"/>
        <end position="217"/>
    </location>
</feature>
<protein>
    <submittedName>
        <fullName evidence="2">Uncharacterized protein</fullName>
    </submittedName>
</protein>
<gene>
    <name evidence="2" type="ORF">MELIAE_LOCUS11817</name>
</gene>
<evidence type="ECO:0000313" key="3">
    <source>
        <dbReference type="Proteomes" id="UP001154078"/>
    </source>
</evidence>
<organism evidence="2 3">
    <name type="scientific">Brassicogethes aeneus</name>
    <name type="common">Rape pollen beetle</name>
    <name type="synonym">Meligethes aeneus</name>
    <dbReference type="NCBI Taxonomy" id="1431903"/>
    <lineage>
        <taxon>Eukaryota</taxon>
        <taxon>Metazoa</taxon>
        <taxon>Ecdysozoa</taxon>
        <taxon>Arthropoda</taxon>
        <taxon>Hexapoda</taxon>
        <taxon>Insecta</taxon>
        <taxon>Pterygota</taxon>
        <taxon>Neoptera</taxon>
        <taxon>Endopterygota</taxon>
        <taxon>Coleoptera</taxon>
        <taxon>Polyphaga</taxon>
        <taxon>Cucujiformia</taxon>
        <taxon>Nitidulidae</taxon>
        <taxon>Meligethinae</taxon>
        <taxon>Brassicogethes</taxon>
    </lineage>
</organism>
<keyword evidence="3" id="KW-1185">Reference proteome</keyword>
<dbReference type="AlphaFoldDB" id="A0A9P0FMA5"/>
<dbReference type="EMBL" id="OV121139">
    <property type="protein sequence ID" value="CAH0562797.1"/>
    <property type="molecule type" value="Genomic_DNA"/>
</dbReference>
<evidence type="ECO:0000256" key="1">
    <source>
        <dbReference type="SAM" id="MobiDB-lite"/>
    </source>
</evidence>
<dbReference type="Proteomes" id="UP001154078">
    <property type="component" value="Chromosome 8"/>
</dbReference>
<sequence length="269" mass="30546">MKRGPRPVQLKVFSVEEIHLMLELEVQYHGNRFIAATMAADGRIDKSAKQIRDKRAIPTYKAIREEYLARHLPGSAAIPDNERNVGDAQNVSREEDVLINQNQAATLPVDEDPPRLDYRRLEIRHEAQDSAPGDTDWREGPSKQNTHPEGRSLPSQQQQSSCCGMPFNMPESQREKFLQAHVDHIYDLATSHLRSNGAREGTRHPQKGSGKGREPRRRYLYARTQGLLKKTQALLRKMLGTASTGSWIIRRREQVVHRVVGATTCDRSS</sequence>
<proteinExistence type="predicted"/>
<feature type="compositionally biased region" description="Basic and acidic residues" evidence="1">
    <location>
        <begin position="135"/>
        <end position="150"/>
    </location>
</feature>
<dbReference type="OrthoDB" id="6782707at2759"/>
<feature type="region of interest" description="Disordered" evidence="1">
    <location>
        <begin position="125"/>
        <end position="169"/>
    </location>
</feature>
<accession>A0A9P0FMA5</accession>